<dbReference type="InterPro" id="IPR037059">
    <property type="entry name" value="RHD_DNA_bind_dom_sf"/>
</dbReference>
<name>A0A1A9ZN75_GLOPL</name>
<dbReference type="InterPro" id="IPR013783">
    <property type="entry name" value="Ig-like_fold"/>
</dbReference>
<dbReference type="InterPro" id="IPR000451">
    <property type="entry name" value="NFkB/Dor"/>
</dbReference>
<dbReference type="SMART" id="SM00429">
    <property type="entry name" value="IPT"/>
    <property type="match status" value="1"/>
</dbReference>
<dbReference type="PANTHER" id="PTHR24169:SF25">
    <property type="entry name" value="DORSAL-RELATED IMMUNITY FACTOR DIF-RELATED"/>
    <property type="match status" value="1"/>
</dbReference>
<dbReference type="VEuPathDB" id="VectorBase:GPAI019885"/>
<dbReference type="AlphaFoldDB" id="A0A1A9ZN75"/>
<dbReference type="InterPro" id="IPR011539">
    <property type="entry name" value="RHD_DNA_bind_dom"/>
</dbReference>
<dbReference type="SUPFAM" id="SSF49417">
    <property type="entry name" value="p53-like transcription factors"/>
    <property type="match status" value="1"/>
</dbReference>
<dbReference type="SUPFAM" id="SSF81296">
    <property type="entry name" value="E set domains"/>
    <property type="match status" value="1"/>
</dbReference>
<feature type="region of interest" description="Disordered" evidence="1">
    <location>
        <begin position="645"/>
        <end position="708"/>
    </location>
</feature>
<dbReference type="GO" id="GO:0000981">
    <property type="term" value="F:DNA-binding transcription factor activity, RNA polymerase II-specific"/>
    <property type="evidence" value="ECO:0007669"/>
    <property type="project" value="TreeGrafter"/>
</dbReference>
<dbReference type="Gene3D" id="2.60.40.340">
    <property type="entry name" value="Rel homology domain (RHD), DNA-binding domain"/>
    <property type="match status" value="1"/>
</dbReference>
<feature type="domain" description="RHD" evidence="2">
    <location>
        <begin position="69"/>
        <end position="246"/>
    </location>
</feature>
<dbReference type="GO" id="GO:0033554">
    <property type="term" value="P:cellular response to stress"/>
    <property type="evidence" value="ECO:0007669"/>
    <property type="project" value="TreeGrafter"/>
</dbReference>
<dbReference type="GO" id="GO:0045087">
    <property type="term" value="P:innate immune response"/>
    <property type="evidence" value="ECO:0007669"/>
    <property type="project" value="TreeGrafter"/>
</dbReference>
<dbReference type="GO" id="GO:0007249">
    <property type="term" value="P:canonical NF-kappaB signal transduction"/>
    <property type="evidence" value="ECO:0007669"/>
    <property type="project" value="TreeGrafter"/>
</dbReference>
<dbReference type="GO" id="GO:0048468">
    <property type="term" value="P:cell development"/>
    <property type="evidence" value="ECO:0007669"/>
    <property type="project" value="UniProtKB-ARBA"/>
</dbReference>
<proteinExistence type="predicted"/>
<evidence type="ECO:0000313" key="3">
    <source>
        <dbReference type="EnsemblMetazoa" id="GPAI019885-PA"/>
    </source>
</evidence>
<dbReference type="STRING" id="7398.A0A1A9ZN75"/>
<evidence type="ECO:0000259" key="2">
    <source>
        <dbReference type="PROSITE" id="PS50254"/>
    </source>
</evidence>
<keyword evidence="4" id="KW-1185">Reference proteome</keyword>
<accession>A0A1A9ZN75</accession>
<dbReference type="InterPro" id="IPR030492">
    <property type="entry name" value="RHD_CS"/>
</dbReference>
<dbReference type="PROSITE" id="PS01204">
    <property type="entry name" value="REL_1"/>
    <property type="match status" value="1"/>
</dbReference>
<dbReference type="InterPro" id="IPR008967">
    <property type="entry name" value="p53-like_TF_DNA-bd_sf"/>
</dbReference>
<dbReference type="EnsemblMetazoa" id="GPAI019885-RA">
    <property type="protein sequence ID" value="GPAI019885-PA"/>
    <property type="gene ID" value="GPAI019885"/>
</dbReference>
<reference evidence="4" key="1">
    <citation type="submission" date="2014-03" db="EMBL/GenBank/DDBJ databases">
        <authorList>
            <person name="Aksoy S."/>
            <person name="Warren W."/>
            <person name="Wilson R.K."/>
        </authorList>
    </citation>
    <scope>NUCLEOTIDE SEQUENCE [LARGE SCALE GENOMIC DNA]</scope>
    <source>
        <strain evidence="4">IAEA</strain>
    </source>
</reference>
<dbReference type="PRINTS" id="PR00057">
    <property type="entry name" value="NFKBTNSCPFCT"/>
</dbReference>
<dbReference type="GO" id="GO:0048731">
    <property type="term" value="P:system development"/>
    <property type="evidence" value="ECO:0007669"/>
    <property type="project" value="UniProtKB-ARBA"/>
</dbReference>
<evidence type="ECO:0000256" key="1">
    <source>
        <dbReference type="SAM" id="MobiDB-lite"/>
    </source>
</evidence>
<organism evidence="3 4">
    <name type="scientific">Glossina pallidipes</name>
    <name type="common">Tsetse fly</name>
    <dbReference type="NCBI Taxonomy" id="7398"/>
    <lineage>
        <taxon>Eukaryota</taxon>
        <taxon>Metazoa</taxon>
        <taxon>Ecdysozoa</taxon>
        <taxon>Arthropoda</taxon>
        <taxon>Hexapoda</taxon>
        <taxon>Insecta</taxon>
        <taxon>Pterygota</taxon>
        <taxon>Neoptera</taxon>
        <taxon>Endopterygota</taxon>
        <taxon>Diptera</taxon>
        <taxon>Brachycera</taxon>
        <taxon>Muscomorpha</taxon>
        <taxon>Hippoboscoidea</taxon>
        <taxon>Glossinidae</taxon>
        <taxon>Glossina</taxon>
    </lineage>
</organism>
<dbReference type="InterPro" id="IPR032397">
    <property type="entry name" value="RHD_dimer"/>
</dbReference>
<feature type="region of interest" description="Disordered" evidence="1">
    <location>
        <begin position="780"/>
        <end position="799"/>
    </location>
</feature>
<dbReference type="GO" id="GO:0000978">
    <property type="term" value="F:RNA polymerase II cis-regulatory region sequence-specific DNA binding"/>
    <property type="evidence" value="ECO:0007669"/>
    <property type="project" value="TreeGrafter"/>
</dbReference>
<dbReference type="GO" id="GO:0038061">
    <property type="term" value="P:non-canonical NF-kappaB signal transduction"/>
    <property type="evidence" value="ECO:0007669"/>
    <property type="project" value="TreeGrafter"/>
</dbReference>
<dbReference type="Proteomes" id="UP000092445">
    <property type="component" value="Unassembled WGS sequence"/>
</dbReference>
<dbReference type="GO" id="GO:0045944">
    <property type="term" value="P:positive regulation of transcription by RNA polymerase II"/>
    <property type="evidence" value="ECO:0007669"/>
    <property type="project" value="TreeGrafter"/>
</dbReference>
<dbReference type="Pfam" id="PF00554">
    <property type="entry name" value="RHD_DNA_bind"/>
    <property type="match status" value="1"/>
</dbReference>
<dbReference type="PANTHER" id="PTHR24169">
    <property type="entry name" value="NUCLEAR FACTOR NF-KAPPA-B PROTEIN"/>
    <property type="match status" value="1"/>
</dbReference>
<protein>
    <recommendedName>
        <fullName evidence="2">RHD domain-containing protein</fullName>
    </recommendedName>
</protein>
<sequence length="929" mass="104376">MERNDAVVDILKTLDNNSPELNENPAFLEVQAITNATSVSSSGSSSPTFNQKCQKSTNILRHENSYTASEKPYIRIVEQPANKALRFRYECEGRSAGSIPGANSTTENKTFPTIEIAGYKGEVTIVVSCVTKDAPYRPHPHNLVGKEGCEYGICTMRVKGDPPRAVFSNLGVQCVRKKDIKAALELRENRNVDPFKTKFAHKDQPSSIDLNVVRLCFQAFILSGPRQYKKLTPVVSDPVYDRKAVSDLAINRLCSCSAKMSGGDEIIMLCEKVPKDIKIKFYELSKEGTIVWEDYAVFQHTDIHKHTAIAFKTPRYHNPEAIHRPQVYIQLVRPSDGATSEPLPFEYYSDPGTSFFMRLQRKRELQENLKVFQQIMSLDGEKTKQINENAINDMIICRDSVRDSLHASEKPFKPSYVCIEKCDVNRKTPNERVELQMQKLFFPLTNNLTHSKPDLDDKLLGLREVEESIDLSTMKEITAWMHSNDLECNLVIGTNGSIQDNDGIIMNRNHIKTLRKFNDNIDISPLIGQPKAENYFSFSDDHDAENNETNVANNITCIDDSSKDDSFDETSTHNSFELALKNPIEMPTQSIGFQSLQESLVTFNPSTPTIQVDTVETSETTPPTCSNLRTSSNTVLKISDQVLPALPPKPTQEIYRKTNSNSPSSHIAQSSRNGSCSSLTISQTTALSISDQDSNKHSSTMSMPSRKKKNFFSRLFSRKKKNQTDVQAHKEESNCKLRVPANNSDNKKIYFSLGDSKRTSLRSIKSLQLDMMSYEFDRKKSNSERLPGRGVNNVSVRGEGSREIETQKVSLENNPFNKNLKSVDSLERLEGLVDHKTLNALQLANVPLSDGDMELVAIADRQSIKNLCDGSYGVLLHPKVDLTEAEHFALYTNIPLAFESEENTEEFDQCQILTPAEVARRLTSANTTK</sequence>
<dbReference type="Gene3D" id="2.60.40.10">
    <property type="entry name" value="Immunoglobulins"/>
    <property type="match status" value="1"/>
</dbReference>
<reference evidence="3" key="2">
    <citation type="submission" date="2020-05" db="UniProtKB">
        <authorList>
            <consortium name="EnsemblMetazoa"/>
        </authorList>
    </citation>
    <scope>IDENTIFICATION</scope>
    <source>
        <strain evidence="3">IAEA</strain>
    </source>
</reference>
<dbReference type="InterPro" id="IPR002909">
    <property type="entry name" value="IPT_dom"/>
</dbReference>
<dbReference type="GO" id="GO:0005737">
    <property type="term" value="C:cytoplasm"/>
    <property type="evidence" value="ECO:0007669"/>
    <property type="project" value="InterPro"/>
</dbReference>
<dbReference type="GO" id="GO:0034097">
    <property type="term" value="P:response to cytokine"/>
    <property type="evidence" value="ECO:0007669"/>
    <property type="project" value="TreeGrafter"/>
</dbReference>
<feature type="compositionally biased region" description="Polar residues" evidence="1">
    <location>
        <begin position="657"/>
        <end position="703"/>
    </location>
</feature>
<dbReference type="Pfam" id="PF16179">
    <property type="entry name" value="RHD_dimer"/>
    <property type="match status" value="1"/>
</dbReference>
<dbReference type="GO" id="GO:0005634">
    <property type="term" value="C:nucleus"/>
    <property type="evidence" value="ECO:0007669"/>
    <property type="project" value="TreeGrafter"/>
</dbReference>
<dbReference type="InterPro" id="IPR014756">
    <property type="entry name" value="Ig_E-set"/>
</dbReference>
<dbReference type="PROSITE" id="PS50254">
    <property type="entry name" value="REL_2"/>
    <property type="match status" value="1"/>
</dbReference>
<evidence type="ECO:0000313" key="4">
    <source>
        <dbReference type="Proteomes" id="UP000092445"/>
    </source>
</evidence>